<reference evidence="2 3" key="1">
    <citation type="journal article" date="2018" name="PLoS ONE">
        <title>The draft genome of Kipferlia bialata reveals reductive genome evolution in fornicate parasites.</title>
        <authorList>
            <person name="Tanifuji G."/>
            <person name="Takabayashi S."/>
            <person name="Kume K."/>
            <person name="Takagi M."/>
            <person name="Nakayama T."/>
            <person name="Kamikawa R."/>
            <person name="Inagaki Y."/>
            <person name="Hashimoto T."/>
        </authorList>
    </citation>
    <scope>NUCLEOTIDE SEQUENCE [LARGE SCALE GENOMIC DNA]</scope>
    <source>
        <strain evidence="2">NY0173</strain>
    </source>
</reference>
<evidence type="ECO:0000313" key="2">
    <source>
        <dbReference type="EMBL" id="GIQ91486.1"/>
    </source>
</evidence>
<keyword evidence="3" id="KW-1185">Reference proteome</keyword>
<proteinExistence type="predicted"/>
<feature type="non-terminal residue" evidence="2">
    <location>
        <position position="1"/>
    </location>
</feature>
<feature type="non-terminal residue" evidence="2">
    <location>
        <position position="51"/>
    </location>
</feature>
<dbReference type="InterPro" id="IPR001932">
    <property type="entry name" value="PPM-type_phosphatase-like_dom"/>
</dbReference>
<comment type="caution">
    <text evidence="2">The sequence shown here is derived from an EMBL/GenBank/DDBJ whole genome shotgun (WGS) entry which is preliminary data.</text>
</comment>
<feature type="domain" description="PPM-type phosphatase" evidence="1">
    <location>
        <begin position="5"/>
        <end position="51"/>
    </location>
</feature>
<dbReference type="AlphaFoldDB" id="A0A9K3D9M8"/>
<dbReference type="Pfam" id="PF00481">
    <property type="entry name" value="PP2C"/>
    <property type="match status" value="1"/>
</dbReference>
<dbReference type="Proteomes" id="UP000265618">
    <property type="component" value="Unassembled WGS sequence"/>
</dbReference>
<dbReference type="EMBL" id="BDIP01007806">
    <property type="protein sequence ID" value="GIQ91486.1"/>
    <property type="molecule type" value="Genomic_DNA"/>
</dbReference>
<dbReference type="SUPFAM" id="SSF81606">
    <property type="entry name" value="PP2C-like"/>
    <property type="match status" value="1"/>
</dbReference>
<evidence type="ECO:0000259" key="1">
    <source>
        <dbReference type="Pfam" id="PF00481"/>
    </source>
</evidence>
<dbReference type="Gene3D" id="3.60.40.10">
    <property type="entry name" value="PPM-type phosphatase domain"/>
    <property type="match status" value="1"/>
</dbReference>
<evidence type="ECO:0000313" key="3">
    <source>
        <dbReference type="Proteomes" id="UP000265618"/>
    </source>
</evidence>
<accession>A0A9K3D9M8</accession>
<gene>
    <name evidence="2" type="ORF">KIPB_014763</name>
</gene>
<name>A0A9K3D9M8_9EUKA</name>
<organism evidence="2 3">
    <name type="scientific">Kipferlia bialata</name>
    <dbReference type="NCBI Taxonomy" id="797122"/>
    <lineage>
        <taxon>Eukaryota</taxon>
        <taxon>Metamonada</taxon>
        <taxon>Carpediemonas-like organisms</taxon>
        <taxon>Kipferlia</taxon>
    </lineage>
</organism>
<sequence>NFPSNTEKALRLSFAYTDKLFTRQCVHNQSGGTTVLVSVVTEETVYVANAG</sequence>
<dbReference type="InterPro" id="IPR036457">
    <property type="entry name" value="PPM-type-like_dom_sf"/>
</dbReference>
<protein>
    <recommendedName>
        <fullName evidence="1">PPM-type phosphatase domain-containing protein</fullName>
    </recommendedName>
</protein>